<evidence type="ECO:0000256" key="2">
    <source>
        <dbReference type="ARBA" id="ARBA00022645"/>
    </source>
</evidence>
<sequence>MFFLTGFVALLGLFSVASNIAAAGSTQQPFQSHNGSGWNSPIWSDDGSNGLFTPLESLSVLKSDSFTTMQHPFFPKYSVRFKKSDFCDPTVNVYTGYIDIEARHIFFYFFESRNDPAKDDVIFWTNGGPGCSSAIGLFFELGPCRVLDDTGPKFHPESWNTNANIFFVDQPIGVGFSYADYGEYVATTEDAAKDMAAFVGIFFENFSQFKGKTFHMAGESYGGRYVPLFASQVYDQNARMVEAGLTPINLTSVMIGNGMTDLYTMYSAYYEMTCTAASRPPVLDIKTCVAMKQMLPRCEKWSKSSCLDQYDSINCGAAAAFCESAITAPFWQTGLNPYDISIPCKGGIEALCYPELSHTRQYLSLPSIRTKLGVDLSPSIPTNFSSCSSTVGQAFNLAQDILQPSTPSYVAGLLERGVHVLIYVGDRDWICNWLGNEKWTIGLEWSGQREFGEKVLRGWEVEGRRAGMTRSFSMEGGSDGGAGGSGGRLTFATVEGAGHMVPYNRPKEALVMVQRWIAGEEL</sequence>
<dbReference type="InterPro" id="IPR029058">
    <property type="entry name" value="AB_hydrolase_fold"/>
</dbReference>
<dbReference type="SUPFAM" id="SSF53474">
    <property type="entry name" value="alpha/beta-Hydrolases"/>
    <property type="match status" value="1"/>
</dbReference>
<evidence type="ECO:0000256" key="1">
    <source>
        <dbReference type="ARBA" id="ARBA00009431"/>
    </source>
</evidence>
<keyword evidence="2 7" id="KW-0121">Carboxypeptidase</keyword>
<proteinExistence type="inferred from homology"/>
<name>A0A4S8LUA4_DENBC</name>
<dbReference type="Gene3D" id="3.40.50.1820">
    <property type="entry name" value="alpha/beta hydrolase"/>
    <property type="match status" value="1"/>
</dbReference>
<evidence type="ECO:0000256" key="6">
    <source>
        <dbReference type="ARBA" id="ARBA00023180"/>
    </source>
</evidence>
<dbReference type="GO" id="GO:0000324">
    <property type="term" value="C:fungal-type vacuole"/>
    <property type="evidence" value="ECO:0007669"/>
    <property type="project" value="TreeGrafter"/>
</dbReference>
<dbReference type="InterPro" id="IPR033124">
    <property type="entry name" value="Ser_caboxypep_his_AS"/>
</dbReference>
<evidence type="ECO:0000256" key="7">
    <source>
        <dbReference type="RuleBase" id="RU361156"/>
    </source>
</evidence>
<dbReference type="GO" id="GO:0004185">
    <property type="term" value="F:serine-type carboxypeptidase activity"/>
    <property type="evidence" value="ECO:0007669"/>
    <property type="project" value="UniProtKB-UniRule"/>
</dbReference>
<dbReference type="PROSITE" id="PS00131">
    <property type="entry name" value="CARBOXYPEPT_SER_SER"/>
    <property type="match status" value="1"/>
</dbReference>
<dbReference type="AlphaFoldDB" id="A0A4S8LUA4"/>
<protein>
    <recommendedName>
        <fullName evidence="7">Carboxypeptidase</fullName>
        <ecNumber evidence="7">3.4.16.-</ecNumber>
    </recommendedName>
</protein>
<dbReference type="PROSITE" id="PS00560">
    <property type="entry name" value="CARBOXYPEPT_SER_HIS"/>
    <property type="match status" value="1"/>
</dbReference>
<evidence type="ECO:0000256" key="3">
    <source>
        <dbReference type="ARBA" id="ARBA00022670"/>
    </source>
</evidence>
<reference evidence="8 9" key="1">
    <citation type="journal article" date="2019" name="Nat. Ecol. Evol.">
        <title>Megaphylogeny resolves global patterns of mushroom evolution.</title>
        <authorList>
            <person name="Varga T."/>
            <person name="Krizsan K."/>
            <person name="Foldi C."/>
            <person name="Dima B."/>
            <person name="Sanchez-Garcia M."/>
            <person name="Sanchez-Ramirez S."/>
            <person name="Szollosi G.J."/>
            <person name="Szarkandi J.G."/>
            <person name="Papp V."/>
            <person name="Albert L."/>
            <person name="Andreopoulos W."/>
            <person name="Angelini C."/>
            <person name="Antonin V."/>
            <person name="Barry K.W."/>
            <person name="Bougher N.L."/>
            <person name="Buchanan P."/>
            <person name="Buyck B."/>
            <person name="Bense V."/>
            <person name="Catcheside P."/>
            <person name="Chovatia M."/>
            <person name="Cooper J."/>
            <person name="Damon W."/>
            <person name="Desjardin D."/>
            <person name="Finy P."/>
            <person name="Geml J."/>
            <person name="Haridas S."/>
            <person name="Hughes K."/>
            <person name="Justo A."/>
            <person name="Karasinski D."/>
            <person name="Kautmanova I."/>
            <person name="Kiss B."/>
            <person name="Kocsube S."/>
            <person name="Kotiranta H."/>
            <person name="LaButti K.M."/>
            <person name="Lechner B.E."/>
            <person name="Liimatainen K."/>
            <person name="Lipzen A."/>
            <person name="Lukacs Z."/>
            <person name="Mihaltcheva S."/>
            <person name="Morgado L.N."/>
            <person name="Niskanen T."/>
            <person name="Noordeloos M.E."/>
            <person name="Ohm R.A."/>
            <person name="Ortiz-Santana B."/>
            <person name="Ovrebo C."/>
            <person name="Racz N."/>
            <person name="Riley R."/>
            <person name="Savchenko A."/>
            <person name="Shiryaev A."/>
            <person name="Soop K."/>
            <person name="Spirin V."/>
            <person name="Szebenyi C."/>
            <person name="Tomsovsky M."/>
            <person name="Tulloss R.E."/>
            <person name="Uehling J."/>
            <person name="Grigoriev I.V."/>
            <person name="Vagvolgyi C."/>
            <person name="Papp T."/>
            <person name="Martin F.M."/>
            <person name="Miettinen O."/>
            <person name="Hibbett D.S."/>
            <person name="Nagy L.G."/>
        </authorList>
    </citation>
    <scope>NUCLEOTIDE SEQUENCE [LARGE SCALE GENOMIC DNA]</scope>
    <source>
        <strain evidence="8 9">CBS 962.96</strain>
    </source>
</reference>
<dbReference type="EMBL" id="ML179274">
    <property type="protein sequence ID" value="THU92578.1"/>
    <property type="molecule type" value="Genomic_DNA"/>
</dbReference>
<dbReference type="PANTHER" id="PTHR11802:SF113">
    <property type="entry name" value="SERINE CARBOXYPEPTIDASE CTSA-4.1"/>
    <property type="match status" value="1"/>
</dbReference>
<dbReference type="Proteomes" id="UP000297245">
    <property type="component" value="Unassembled WGS sequence"/>
</dbReference>
<dbReference type="InterPro" id="IPR001563">
    <property type="entry name" value="Peptidase_S10"/>
</dbReference>
<accession>A0A4S8LUA4</accession>
<keyword evidence="6" id="KW-0325">Glycoprotein</keyword>
<dbReference type="OrthoDB" id="443318at2759"/>
<keyword evidence="3 7" id="KW-0645">Protease</keyword>
<dbReference type="Gene3D" id="1.10.287.410">
    <property type="match status" value="1"/>
</dbReference>
<dbReference type="PRINTS" id="PR00724">
    <property type="entry name" value="CRBOXYPTASEC"/>
</dbReference>
<gene>
    <name evidence="8" type="ORF">K435DRAFT_726068</name>
</gene>
<dbReference type="GO" id="GO:0006508">
    <property type="term" value="P:proteolysis"/>
    <property type="evidence" value="ECO:0007669"/>
    <property type="project" value="UniProtKB-KW"/>
</dbReference>
<evidence type="ECO:0000313" key="9">
    <source>
        <dbReference type="Proteomes" id="UP000297245"/>
    </source>
</evidence>
<keyword evidence="9" id="KW-1185">Reference proteome</keyword>
<dbReference type="PANTHER" id="PTHR11802">
    <property type="entry name" value="SERINE PROTEASE FAMILY S10 SERINE CARBOXYPEPTIDASE"/>
    <property type="match status" value="1"/>
</dbReference>
<feature type="signal peptide" evidence="7">
    <location>
        <begin position="1"/>
        <end position="23"/>
    </location>
</feature>
<keyword evidence="4 7" id="KW-0732">Signal</keyword>
<comment type="similarity">
    <text evidence="1 7">Belongs to the peptidase S10 family.</text>
</comment>
<evidence type="ECO:0000313" key="8">
    <source>
        <dbReference type="EMBL" id="THU92578.1"/>
    </source>
</evidence>
<evidence type="ECO:0000256" key="4">
    <source>
        <dbReference type="ARBA" id="ARBA00022729"/>
    </source>
</evidence>
<keyword evidence="5 7" id="KW-0378">Hydrolase</keyword>
<dbReference type="EC" id="3.4.16.-" evidence="7"/>
<organism evidence="8 9">
    <name type="scientific">Dendrothele bispora (strain CBS 962.96)</name>
    <dbReference type="NCBI Taxonomy" id="1314807"/>
    <lineage>
        <taxon>Eukaryota</taxon>
        <taxon>Fungi</taxon>
        <taxon>Dikarya</taxon>
        <taxon>Basidiomycota</taxon>
        <taxon>Agaricomycotina</taxon>
        <taxon>Agaricomycetes</taxon>
        <taxon>Agaricomycetidae</taxon>
        <taxon>Agaricales</taxon>
        <taxon>Agaricales incertae sedis</taxon>
        <taxon>Dendrothele</taxon>
    </lineage>
</organism>
<dbReference type="InterPro" id="IPR018202">
    <property type="entry name" value="Ser_caboxypep_ser_AS"/>
</dbReference>
<feature type="chain" id="PRO_5020915148" description="Carboxypeptidase" evidence="7">
    <location>
        <begin position="24"/>
        <end position="522"/>
    </location>
</feature>
<evidence type="ECO:0000256" key="5">
    <source>
        <dbReference type="ARBA" id="ARBA00022801"/>
    </source>
</evidence>
<dbReference type="Pfam" id="PF00450">
    <property type="entry name" value="Peptidase_S10"/>
    <property type="match status" value="1"/>
</dbReference>